<dbReference type="EMBL" id="LR999452">
    <property type="protein sequence ID" value="CAE5962805.1"/>
    <property type="molecule type" value="Genomic_DNA"/>
</dbReference>
<feature type="domain" description="U-box" evidence="7">
    <location>
        <begin position="247"/>
        <end position="453"/>
    </location>
</feature>
<dbReference type="PANTHER" id="PTHR46043">
    <property type="entry name" value="ARM REPEAT SUPERFAMILY PROTEIN"/>
    <property type="match status" value="1"/>
</dbReference>
<dbReference type="InterPro" id="IPR036397">
    <property type="entry name" value="RNaseH_sf"/>
</dbReference>
<evidence type="ECO:0000256" key="3">
    <source>
        <dbReference type="SAM" id="MobiDB-lite"/>
    </source>
</evidence>
<feature type="domain" description="RNase H type-1" evidence="4">
    <location>
        <begin position="1023"/>
        <end position="1141"/>
    </location>
</feature>
<evidence type="ECO:0000259" key="5">
    <source>
        <dbReference type="Pfam" id="PF13966"/>
    </source>
</evidence>
<feature type="domain" description="DUF7032" evidence="6">
    <location>
        <begin position="15"/>
        <end position="123"/>
    </location>
</feature>
<dbReference type="PROSITE" id="PS50176">
    <property type="entry name" value="ARM_REPEAT"/>
    <property type="match status" value="1"/>
</dbReference>
<dbReference type="InterPro" id="IPR012337">
    <property type="entry name" value="RNaseH-like_sf"/>
</dbReference>
<sequence length="1156" mass="127230">MGEETCEESKASIEKAIEAISSLISLSHSIKSFNIKWQLIRTKLEELYSGLSALENLNSGFDPSLSSLISAILISLKDTYDLATRCVNVSFSGKLLMQSDLDVMAGKFDRHTRNLSRIYSAGILSHGFAIVVLKPNGNACKDDMRFYIRDLLTRMKIGDLEMKKQALVKLNEAMEEDDRYVKIVIEISDMVNVLVGFLDSEMGVQEESAKAVFFISGFGSYRDVLIRSGVIGPLVRVLENGNGVGREASARCLMKLTENSENAWSVSAHGGVSALLKICSCSDFGGELIGTSCGVLRNLVGVEEIKRYMIEEDDTVANFIKLIGSKEEIVQVNSIDLLLSMCCKDEQTREILVREGGIQELVSVLSDPNSLSSSKSKEIALRAIDNLCFGSAGCLNALMSCKFLDHLLNLLRNGEISVQESALKVTSRLCSLQEEIKRIMGDAGFMPELVKFLDAKSLDVREMASVALYCLISVPRNRKKFAQDDFNISYILQLLDHEDGSNVSSNSGNTKFLISILMSLTSCNSARRKIATSGYLKSIEKLAETEGSDAKKLVKKLSRNRFRSILSVNEGNHTSSLNAPYVRRSQQLPSSRELYKEKASQVKSSSRIDQHRHSPARPERQATETRSRTSGIKDMGDSNTPKSRRPALERVEQVAPAPILPTPPLTSSMSDRLQDVEIQYLGDSGSPDGFGIQPVVPELGDCSGSRPLSDTERVHTSLRLGAPLESITVTIPSKVPAVKNTRKRKVPPKVAKPRAVPVQRVNRSPLQGASIRKQNVTGRKPASRKKLRVDNLPEAQEDPSMALPIDPPPPQMDSMVWLPVKSGSYTTKTGYALAKLNSVPLKNQGFNWQKNIWKLHTSPKIKHFLWKAMKGALPLGDALARRKIAADTHCKRCGQEETTLHLLLLCPFAKKVWEQTPVLFKPVETVHTSVELLLVGAKRMVSLPPTGLSAAPLYPWILWHLWKARNQLIFEDRSFTEEGLVIKAINDARCWMEAQLHLPQVSAAHKDPSSPHPNPEFSNCFVDAAWIDSGYCGLGWILQDSNKVTIKVNQTSRSFVGSALIAETIAVHSALVDALSTGVLQLNVFSDCKELISLLNSGKSIVILRGLLHEIRELSVSFTNLCFYFIPRTSNVVADAIAKAALNVVLSSSPSSVSGG</sequence>
<keyword evidence="9" id="KW-1185">Reference proteome</keyword>
<dbReference type="Gene3D" id="1.25.10.10">
    <property type="entry name" value="Leucine-rich Repeat Variant"/>
    <property type="match status" value="1"/>
</dbReference>
<dbReference type="SMART" id="SM00185">
    <property type="entry name" value="ARM"/>
    <property type="match status" value="4"/>
</dbReference>
<feature type="domain" description="Reverse transcriptase zinc-binding" evidence="5">
    <location>
        <begin position="842"/>
        <end position="913"/>
    </location>
</feature>
<feature type="compositionally biased region" description="Polar residues" evidence="3">
    <location>
        <begin position="573"/>
        <end position="590"/>
    </location>
</feature>
<dbReference type="AlphaFoldDB" id="A0A8S1ZTU2"/>
<feature type="region of interest" description="Disordered" evidence="3">
    <location>
        <begin position="739"/>
        <end position="805"/>
    </location>
</feature>
<proteinExistence type="predicted"/>
<evidence type="ECO:0000259" key="6">
    <source>
        <dbReference type="Pfam" id="PF23005"/>
    </source>
</evidence>
<feature type="region of interest" description="Disordered" evidence="3">
    <location>
        <begin position="573"/>
        <end position="652"/>
    </location>
</feature>
<gene>
    <name evidence="8" type="ORF">AARE701A_LOCUS4446</name>
</gene>
<dbReference type="InterPro" id="IPR016024">
    <property type="entry name" value="ARM-type_fold"/>
</dbReference>
<accession>A0A8S1ZTU2</accession>
<feature type="repeat" description="ARM" evidence="2">
    <location>
        <begin position="270"/>
        <end position="299"/>
    </location>
</feature>
<evidence type="ECO:0000313" key="8">
    <source>
        <dbReference type="EMBL" id="CAE5962805.1"/>
    </source>
</evidence>
<dbReference type="Gene3D" id="3.30.420.10">
    <property type="entry name" value="Ribonuclease H-like superfamily/Ribonuclease H"/>
    <property type="match status" value="1"/>
</dbReference>
<protein>
    <submittedName>
        <fullName evidence="8">Uncharacterized protein</fullName>
    </submittedName>
</protein>
<dbReference type="Pfam" id="PF23005">
    <property type="entry name" value="DUF7032"/>
    <property type="match status" value="1"/>
</dbReference>
<name>A0A8S1ZTU2_ARAAE</name>
<evidence type="ECO:0000313" key="9">
    <source>
        <dbReference type="Proteomes" id="UP000682877"/>
    </source>
</evidence>
<dbReference type="Proteomes" id="UP000682877">
    <property type="component" value="Chromosome 2"/>
</dbReference>
<dbReference type="PANTHER" id="PTHR46043:SF5">
    <property type="entry name" value="ARM REPEAT SUPERFAMILY PROTEIN"/>
    <property type="match status" value="1"/>
</dbReference>
<dbReference type="InterPro" id="IPR000225">
    <property type="entry name" value="Armadillo"/>
</dbReference>
<dbReference type="GO" id="GO:0003676">
    <property type="term" value="F:nucleic acid binding"/>
    <property type="evidence" value="ECO:0007669"/>
    <property type="project" value="InterPro"/>
</dbReference>
<dbReference type="InterPro" id="IPR044730">
    <property type="entry name" value="RNase_H-like_dom_plant"/>
</dbReference>
<dbReference type="Pfam" id="PF13456">
    <property type="entry name" value="RVT_3"/>
    <property type="match status" value="1"/>
</dbReference>
<dbReference type="GO" id="GO:0004523">
    <property type="term" value="F:RNA-DNA hybrid ribonuclease activity"/>
    <property type="evidence" value="ECO:0007669"/>
    <property type="project" value="InterPro"/>
</dbReference>
<evidence type="ECO:0000256" key="2">
    <source>
        <dbReference type="PROSITE-ProRule" id="PRU00259"/>
    </source>
</evidence>
<feature type="compositionally biased region" description="Basic and acidic residues" evidence="3">
    <location>
        <begin position="593"/>
        <end position="627"/>
    </location>
</feature>
<dbReference type="Pfam" id="PF13966">
    <property type="entry name" value="zf-RVT"/>
    <property type="match status" value="1"/>
</dbReference>
<dbReference type="Pfam" id="PF25598">
    <property type="entry name" value="ARM_PUB"/>
    <property type="match status" value="1"/>
</dbReference>
<dbReference type="InterPro" id="IPR002156">
    <property type="entry name" value="RNaseH_domain"/>
</dbReference>
<organism evidence="8 9">
    <name type="scientific">Arabidopsis arenosa</name>
    <name type="common">Sand rock-cress</name>
    <name type="synonym">Cardaminopsis arenosa</name>
    <dbReference type="NCBI Taxonomy" id="38785"/>
    <lineage>
        <taxon>Eukaryota</taxon>
        <taxon>Viridiplantae</taxon>
        <taxon>Streptophyta</taxon>
        <taxon>Embryophyta</taxon>
        <taxon>Tracheophyta</taxon>
        <taxon>Spermatophyta</taxon>
        <taxon>Magnoliopsida</taxon>
        <taxon>eudicotyledons</taxon>
        <taxon>Gunneridae</taxon>
        <taxon>Pentapetalae</taxon>
        <taxon>rosids</taxon>
        <taxon>malvids</taxon>
        <taxon>Brassicales</taxon>
        <taxon>Brassicaceae</taxon>
        <taxon>Camelineae</taxon>
        <taxon>Arabidopsis</taxon>
    </lineage>
</organism>
<dbReference type="CDD" id="cd06222">
    <property type="entry name" value="RNase_H_like"/>
    <property type="match status" value="1"/>
</dbReference>
<reference evidence="8" key="1">
    <citation type="submission" date="2021-01" db="EMBL/GenBank/DDBJ databases">
        <authorList>
            <person name="Bezrukov I."/>
        </authorList>
    </citation>
    <scope>NUCLEOTIDE SEQUENCE</scope>
</reference>
<evidence type="ECO:0000259" key="4">
    <source>
        <dbReference type="Pfam" id="PF13456"/>
    </source>
</evidence>
<dbReference type="SUPFAM" id="SSF48371">
    <property type="entry name" value="ARM repeat"/>
    <property type="match status" value="1"/>
</dbReference>
<dbReference type="InterPro" id="IPR026960">
    <property type="entry name" value="RVT-Znf"/>
</dbReference>
<evidence type="ECO:0000259" key="7">
    <source>
        <dbReference type="Pfam" id="PF25598"/>
    </source>
</evidence>
<evidence type="ECO:0000256" key="1">
    <source>
        <dbReference type="ARBA" id="ARBA00022737"/>
    </source>
</evidence>
<dbReference type="SUPFAM" id="SSF53098">
    <property type="entry name" value="Ribonuclease H-like"/>
    <property type="match status" value="1"/>
</dbReference>
<dbReference type="InterPro" id="IPR054296">
    <property type="entry name" value="DUF7032"/>
</dbReference>
<keyword evidence="1" id="KW-0677">Repeat</keyword>
<dbReference type="InterPro" id="IPR011989">
    <property type="entry name" value="ARM-like"/>
</dbReference>
<feature type="compositionally biased region" description="Polar residues" evidence="3">
    <location>
        <begin position="761"/>
        <end position="777"/>
    </location>
</feature>
<dbReference type="InterPro" id="IPR058678">
    <property type="entry name" value="ARM_PUB"/>
</dbReference>